<feature type="transmembrane region" description="Helical" evidence="6">
    <location>
        <begin position="461"/>
        <end position="482"/>
    </location>
</feature>
<feature type="transmembrane region" description="Helical" evidence="6">
    <location>
        <begin position="163"/>
        <end position="183"/>
    </location>
</feature>
<keyword evidence="3 6" id="KW-0812">Transmembrane</keyword>
<dbReference type="PANTHER" id="PTHR23504:SF3">
    <property type="entry name" value="MAJOR FACILITATOR SUPERFAMILY (MFS) PROFILE DOMAIN-CONTAINING PROTEIN"/>
    <property type="match status" value="1"/>
</dbReference>
<keyword evidence="9" id="KW-1185">Reference proteome</keyword>
<feature type="transmembrane region" description="Helical" evidence="6">
    <location>
        <begin position="138"/>
        <end position="157"/>
    </location>
</feature>
<feature type="transmembrane region" description="Helical" evidence="6">
    <location>
        <begin position="429"/>
        <end position="455"/>
    </location>
</feature>
<evidence type="ECO:0000313" key="8">
    <source>
        <dbReference type="EMBL" id="KAF1967397.1"/>
    </source>
</evidence>
<dbReference type="InterPro" id="IPR020846">
    <property type="entry name" value="MFS_dom"/>
</dbReference>
<evidence type="ECO:0000256" key="3">
    <source>
        <dbReference type="ARBA" id="ARBA00022692"/>
    </source>
</evidence>
<organism evidence="8 9">
    <name type="scientific">Bimuria novae-zelandiae CBS 107.79</name>
    <dbReference type="NCBI Taxonomy" id="1447943"/>
    <lineage>
        <taxon>Eukaryota</taxon>
        <taxon>Fungi</taxon>
        <taxon>Dikarya</taxon>
        <taxon>Ascomycota</taxon>
        <taxon>Pezizomycotina</taxon>
        <taxon>Dothideomycetes</taxon>
        <taxon>Pleosporomycetidae</taxon>
        <taxon>Pleosporales</taxon>
        <taxon>Massarineae</taxon>
        <taxon>Didymosphaeriaceae</taxon>
        <taxon>Bimuria</taxon>
    </lineage>
</organism>
<keyword evidence="2" id="KW-0813">Transport</keyword>
<evidence type="ECO:0000256" key="5">
    <source>
        <dbReference type="ARBA" id="ARBA00023136"/>
    </source>
</evidence>
<dbReference type="Pfam" id="PF07690">
    <property type="entry name" value="MFS_1"/>
    <property type="match status" value="1"/>
</dbReference>
<feature type="transmembrane region" description="Helical" evidence="6">
    <location>
        <begin position="390"/>
        <end position="417"/>
    </location>
</feature>
<evidence type="ECO:0000256" key="4">
    <source>
        <dbReference type="ARBA" id="ARBA00022989"/>
    </source>
</evidence>
<dbReference type="PRINTS" id="PR01035">
    <property type="entry name" value="TCRTETA"/>
</dbReference>
<evidence type="ECO:0000256" key="2">
    <source>
        <dbReference type="ARBA" id="ARBA00022448"/>
    </source>
</evidence>
<feature type="transmembrane region" description="Helical" evidence="6">
    <location>
        <begin position="331"/>
        <end position="350"/>
    </location>
</feature>
<dbReference type="GO" id="GO:0022857">
    <property type="term" value="F:transmembrane transporter activity"/>
    <property type="evidence" value="ECO:0007669"/>
    <property type="project" value="InterPro"/>
</dbReference>
<dbReference type="InterPro" id="IPR036259">
    <property type="entry name" value="MFS_trans_sf"/>
</dbReference>
<comment type="subcellular location">
    <subcellularLocation>
        <location evidence="1">Membrane</location>
        <topology evidence="1">Multi-pass membrane protein</topology>
    </subcellularLocation>
</comment>
<reference evidence="8" key="1">
    <citation type="journal article" date="2020" name="Stud. Mycol.">
        <title>101 Dothideomycetes genomes: a test case for predicting lifestyles and emergence of pathogens.</title>
        <authorList>
            <person name="Haridas S."/>
            <person name="Albert R."/>
            <person name="Binder M."/>
            <person name="Bloem J."/>
            <person name="Labutti K."/>
            <person name="Salamov A."/>
            <person name="Andreopoulos B."/>
            <person name="Baker S."/>
            <person name="Barry K."/>
            <person name="Bills G."/>
            <person name="Bluhm B."/>
            <person name="Cannon C."/>
            <person name="Castanera R."/>
            <person name="Culley D."/>
            <person name="Daum C."/>
            <person name="Ezra D."/>
            <person name="Gonzalez J."/>
            <person name="Henrissat B."/>
            <person name="Kuo A."/>
            <person name="Liang C."/>
            <person name="Lipzen A."/>
            <person name="Lutzoni F."/>
            <person name="Magnuson J."/>
            <person name="Mondo S."/>
            <person name="Nolan M."/>
            <person name="Ohm R."/>
            <person name="Pangilinan J."/>
            <person name="Park H.-J."/>
            <person name="Ramirez L."/>
            <person name="Alfaro M."/>
            <person name="Sun H."/>
            <person name="Tritt A."/>
            <person name="Yoshinaga Y."/>
            <person name="Zwiers L.-H."/>
            <person name="Turgeon B."/>
            <person name="Goodwin S."/>
            <person name="Spatafora J."/>
            <person name="Crous P."/>
            <person name="Grigoriev I."/>
        </authorList>
    </citation>
    <scope>NUCLEOTIDE SEQUENCE</scope>
    <source>
        <strain evidence="8">CBS 107.79</strain>
    </source>
</reference>
<name>A0A6A5V262_9PLEO</name>
<dbReference type="InterPro" id="IPR001958">
    <property type="entry name" value="Tet-R_TetA/multi-R_MdtG-like"/>
</dbReference>
<dbReference type="Gene3D" id="1.20.1250.20">
    <property type="entry name" value="MFS general substrate transporter like domains"/>
    <property type="match status" value="1"/>
</dbReference>
<dbReference type="PANTHER" id="PTHR23504">
    <property type="entry name" value="MAJOR FACILITATOR SUPERFAMILY DOMAIN-CONTAINING PROTEIN 10"/>
    <property type="match status" value="1"/>
</dbReference>
<proteinExistence type="predicted"/>
<evidence type="ECO:0000256" key="1">
    <source>
        <dbReference type="ARBA" id="ARBA00004141"/>
    </source>
</evidence>
<keyword evidence="5 6" id="KW-0472">Membrane</keyword>
<dbReference type="Proteomes" id="UP000800036">
    <property type="component" value="Unassembled WGS sequence"/>
</dbReference>
<feature type="transmembrane region" description="Helical" evidence="6">
    <location>
        <begin position="362"/>
        <end position="384"/>
    </location>
</feature>
<evidence type="ECO:0000313" key="9">
    <source>
        <dbReference type="Proteomes" id="UP000800036"/>
    </source>
</evidence>
<keyword evidence="4 6" id="KW-1133">Transmembrane helix</keyword>
<sequence length="501" mass="55014">MPPLPPRPHLEEDDPQIKINDERTPLLAAVTSAPLAEGAEAEVAAETAHHGTQPNEDEDEAPLDLTQIFLLCYTRLVEPVAFFAIFPYINFMIEKTGGVAKEDVGFYSGLIESLFSATQMCVMIFWGRAADRFGRKPILALSLYGVSICTALFGLSQSLWQMIFFRCLAGVFSGTVVTVRVMLTENSTKSTQARVFSYFAFVGNMGIFVGPLIGSSLERPADKFSSLFGHVQFFNDFPYALPGFVTAFVGLSAAILVTLFVKETLHVHHDQQKSPASPMTTWELFKYPGVAQCLLIYNYCMLLAFAFTAVLPVFMYTPIPLGGLSLSSKWIGIYMALGGAAQAFWLLALFPPLHRRIGTGGVLRFCAFIWPIFFAVDPACNLLRRQGLDVPFWIAFTFSSVFGCSVAMAFTCVQLAINDISPSHESFGTLNALSLALQSGLRAVAPAASTALYAIGVKYRIFYGQLFWVVVVVVAIGFIFIVRMLPEKAQGRPKARRNGQA</sequence>
<feature type="transmembrane region" description="Helical" evidence="6">
    <location>
        <begin position="195"/>
        <end position="217"/>
    </location>
</feature>
<dbReference type="SUPFAM" id="SSF103473">
    <property type="entry name" value="MFS general substrate transporter"/>
    <property type="match status" value="1"/>
</dbReference>
<gene>
    <name evidence="8" type="ORF">BU23DRAFT_516513</name>
</gene>
<dbReference type="CDD" id="cd17330">
    <property type="entry name" value="MFS_SLC46_TetA_like"/>
    <property type="match status" value="1"/>
</dbReference>
<dbReference type="InterPro" id="IPR011701">
    <property type="entry name" value="MFS"/>
</dbReference>
<evidence type="ECO:0000256" key="6">
    <source>
        <dbReference type="SAM" id="Phobius"/>
    </source>
</evidence>
<dbReference type="EMBL" id="ML976733">
    <property type="protein sequence ID" value="KAF1967397.1"/>
    <property type="molecule type" value="Genomic_DNA"/>
</dbReference>
<dbReference type="OrthoDB" id="419616at2759"/>
<protein>
    <submittedName>
        <fullName evidence="8">MFS general substrate transporter</fullName>
    </submittedName>
</protein>
<feature type="transmembrane region" description="Helical" evidence="6">
    <location>
        <begin position="296"/>
        <end position="319"/>
    </location>
</feature>
<dbReference type="GO" id="GO:0016020">
    <property type="term" value="C:membrane"/>
    <property type="evidence" value="ECO:0007669"/>
    <property type="project" value="UniProtKB-SubCell"/>
</dbReference>
<dbReference type="AlphaFoldDB" id="A0A6A5V262"/>
<feature type="transmembrane region" description="Helical" evidence="6">
    <location>
        <begin position="105"/>
        <end position="126"/>
    </location>
</feature>
<feature type="domain" description="Major facilitator superfamily (MFS) profile" evidence="7">
    <location>
        <begin position="67"/>
        <end position="489"/>
    </location>
</feature>
<feature type="transmembrane region" description="Helical" evidence="6">
    <location>
        <begin position="237"/>
        <end position="261"/>
    </location>
</feature>
<accession>A0A6A5V262</accession>
<evidence type="ECO:0000259" key="7">
    <source>
        <dbReference type="PROSITE" id="PS50850"/>
    </source>
</evidence>
<dbReference type="PROSITE" id="PS50850">
    <property type="entry name" value="MFS"/>
    <property type="match status" value="1"/>
</dbReference>